<reference evidence="1 2" key="1">
    <citation type="journal article" date="2021" name="Elife">
        <title>Chloroplast acquisition without the gene transfer in kleptoplastic sea slugs, Plakobranchus ocellatus.</title>
        <authorList>
            <person name="Maeda T."/>
            <person name="Takahashi S."/>
            <person name="Yoshida T."/>
            <person name="Shimamura S."/>
            <person name="Takaki Y."/>
            <person name="Nagai Y."/>
            <person name="Toyoda A."/>
            <person name="Suzuki Y."/>
            <person name="Arimoto A."/>
            <person name="Ishii H."/>
            <person name="Satoh N."/>
            <person name="Nishiyama T."/>
            <person name="Hasebe M."/>
            <person name="Maruyama T."/>
            <person name="Minagawa J."/>
            <person name="Obokata J."/>
            <person name="Shigenobu S."/>
        </authorList>
    </citation>
    <scope>NUCLEOTIDE SEQUENCE [LARGE SCALE GENOMIC DNA]</scope>
</reference>
<evidence type="ECO:0000313" key="1">
    <source>
        <dbReference type="EMBL" id="GFO17300.1"/>
    </source>
</evidence>
<feature type="non-terminal residue" evidence="1">
    <location>
        <position position="1"/>
    </location>
</feature>
<dbReference type="Proteomes" id="UP000735302">
    <property type="component" value="Unassembled WGS sequence"/>
</dbReference>
<dbReference type="InterPro" id="IPR046350">
    <property type="entry name" value="Cystatin_sf"/>
</dbReference>
<evidence type="ECO:0008006" key="3">
    <source>
        <dbReference type="Google" id="ProtNLM"/>
    </source>
</evidence>
<dbReference type="AlphaFoldDB" id="A0AAV4BCQ6"/>
<accession>A0AAV4BCQ6</accession>
<proteinExistence type="predicted"/>
<dbReference type="SUPFAM" id="SSF54403">
    <property type="entry name" value="Cystatin/monellin"/>
    <property type="match status" value="1"/>
</dbReference>
<keyword evidence="2" id="KW-1185">Reference proteome</keyword>
<sequence length="162" mass="18039">RNPEFVSTKMFLQVSVCFALLTSLASYSWGTQIFGAWKPSHPESNIVNFAASLLKKTFADRHEPPPRNMKVIGSKSQVVAGVRYGIYFLVTTADKKLELCEVFVVSIAKDQSLEKSGPIECGVPNGVVAQMERKGNARRNIYLKSINKPKLIKKVGIYPVMF</sequence>
<gene>
    <name evidence="1" type="ORF">PoB_004380500</name>
</gene>
<protein>
    <recommendedName>
        <fullName evidence="3">Cystatin domain-containing protein</fullName>
    </recommendedName>
</protein>
<comment type="caution">
    <text evidence="1">The sequence shown here is derived from an EMBL/GenBank/DDBJ whole genome shotgun (WGS) entry which is preliminary data.</text>
</comment>
<dbReference type="Gene3D" id="3.10.450.10">
    <property type="match status" value="1"/>
</dbReference>
<name>A0AAV4BCQ6_9GAST</name>
<evidence type="ECO:0000313" key="2">
    <source>
        <dbReference type="Proteomes" id="UP000735302"/>
    </source>
</evidence>
<organism evidence="1 2">
    <name type="scientific">Plakobranchus ocellatus</name>
    <dbReference type="NCBI Taxonomy" id="259542"/>
    <lineage>
        <taxon>Eukaryota</taxon>
        <taxon>Metazoa</taxon>
        <taxon>Spiralia</taxon>
        <taxon>Lophotrochozoa</taxon>
        <taxon>Mollusca</taxon>
        <taxon>Gastropoda</taxon>
        <taxon>Heterobranchia</taxon>
        <taxon>Euthyneura</taxon>
        <taxon>Panpulmonata</taxon>
        <taxon>Sacoglossa</taxon>
        <taxon>Placobranchoidea</taxon>
        <taxon>Plakobranchidae</taxon>
        <taxon>Plakobranchus</taxon>
    </lineage>
</organism>
<dbReference type="EMBL" id="BLXT01004769">
    <property type="protein sequence ID" value="GFO17300.1"/>
    <property type="molecule type" value="Genomic_DNA"/>
</dbReference>